<evidence type="ECO:0000313" key="1">
    <source>
        <dbReference type="EMBL" id="BAQ49382.1"/>
    </source>
</evidence>
<organism evidence="1 2">
    <name type="scientific">Methylobacterium aquaticum</name>
    <dbReference type="NCBI Taxonomy" id="270351"/>
    <lineage>
        <taxon>Bacteria</taxon>
        <taxon>Pseudomonadati</taxon>
        <taxon>Pseudomonadota</taxon>
        <taxon>Alphaproteobacteria</taxon>
        <taxon>Hyphomicrobiales</taxon>
        <taxon>Methylobacteriaceae</taxon>
        <taxon>Methylobacterium</taxon>
    </lineage>
</organism>
<reference evidence="1 2" key="1">
    <citation type="journal article" date="2015" name="Genome Announc.">
        <title>Complete Genome Sequence of Methylobacterium aquaticum Strain 22A, Isolated from Racomitrium japonicum Moss.</title>
        <authorList>
            <person name="Tani A."/>
            <person name="Ogura Y."/>
            <person name="Hayashi T."/>
            <person name="Kimbara K."/>
        </authorList>
    </citation>
    <scope>NUCLEOTIDE SEQUENCE [LARGE SCALE GENOMIC DNA]</scope>
    <source>
        <strain evidence="1 2">MA-22A</strain>
        <plasmid evidence="2">Plasmid pMaq22A_1p DNA</plasmid>
    </source>
</reference>
<gene>
    <name evidence="1" type="ORF">Maq22A_1p35805</name>
</gene>
<dbReference type="OrthoDB" id="6807706at2"/>
<proteinExistence type="predicted"/>
<geneLocation type="plasmid" evidence="2">
    <name>pMaq22A_1p DNA</name>
</geneLocation>
<dbReference type="KEGG" id="maqu:Maq22A_1p35805"/>
<accession>A0A0C6FQP6</accession>
<reference evidence="2" key="2">
    <citation type="submission" date="2015-01" db="EMBL/GenBank/DDBJ databases">
        <title>Complete genome sequence of Methylobacterium aquaticum strain 22A.</title>
        <authorList>
            <person name="Tani A."/>
            <person name="Ogura Y."/>
            <person name="Hayashi T."/>
        </authorList>
    </citation>
    <scope>NUCLEOTIDE SEQUENCE [LARGE SCALE GENOMIC DNA]</scope>
    <source>
        <strain evidence="2">MA-22A</strain>
        <plasmid evidence="2">Plasmid pMaq22A_1p DNA</plasmid>
    </source>
</reference>
<evidence type="ECO:0000313" key="2">
    <source>
        <dbReference type="Proteomes" id="UP000061432"/>
    </source>
</evidence>
<dbReference type="Proteomes" id="UP000061432">
    <property type="component" value="Plasmid pMaq22A_1p"/>
</dbReference>
<sequence length="430" mass="47556">MTNVNDAWIGNLIRHWREDPGASYRTWFLWEERIKNFRSIRRGIQAVIDEIRADTFGNAYRGSSLETIVSSIAEQRQVFKGADHAFLWKPKLRIPDIYEDRANQLAFGRFLDTCLCCNAEAQVLAAIRTLDQSRIKGLGPAAANLLYFLHPTVASPFNTAIVKGFNAVMGANVKLGRWDEYLAMRQGILALNAAHRTLLSNDLGAVAGFLFDVGSGRYPLPERHATGALERWREDLERVRAEAAGAASKAAQAASEADHTHTEIQGWLRDLGLALGFDVWIASNDGGRPYAGGRLSDGCLDRLPERLTANGTAETVRLIDVIWLEKASRDVAAAFEVEHTTSIYSGIVRMLDLALGVEGGTARNLFLVAPDNREEDVRAQFARPAFSRVSELDLRYLPYSELRGHRETIARFGTGLKGVLAIARPVGAPR</sequence>
<keyword evidence="1" id="KW-0614">Plasmid</keyword>
<dbReference type="AlphaFoldDB" id="A0A0C6FQP6"/>
<name>A0A0C6FQP6_9HYPH</name>
<dbReference type="EMBL" id="AP014705">
    <property type="protein sequence ID" value="BAQ49382.1"/>
    <property type="molecule type" value="Genomic_DNA"/>
</dbReference>
<dbReference type="PATRIC" id="fig|270351.10.peg.6451"/>
<protein>
    <submittedName>
        <fullName evidence="1">Type II restriction enzyme</fullName>
    </submittedName>
</protein>
<dbReference type="RefSeq" id="WP_060850442.1">
    <property type="nucleotide sequence ID" value="NZ_AP014705.1"/>
</dbReference>